<sequence length="400" mass="43193">MSRAKGFASRAIHHGYEPRDNEGALTPPLHLTSTFVFETAEAGGELFAGERSGHVYSRISNPTLDLLEQRIAELEGAEAGLALSSGMGAITSTLWTLVGPGDEIIVDKTLYGCTFAFMRHGLSRFGVKISHVDMTDPENLRAAISETTRVVYFETPANPNMRLVDIARIADIAHEAGATVVVDNTYATPYLTRPIEMGADIVLHSATKYLGGHGDVVAGLVVGNCEQIGEIRLVGMKDMTGAVMAPFNALLILRGLKTLALRMDRHCATAQRVAEWLETHPAVCKVHFPGLESFEQHELAERQMDQPGGMIAFELEGGLQAGREMMNALLMIQRAVSLGDAETLIQHPASMTHSTYTPEERAEHGISDGLVRLSVGLEDLNDILDDLNQAMPSKPVAAAA</sequence>
<dbReference type="Gene3D" id="3.40.640.10">
    <property type="entry name" value="Type I PLP-dependent aspartate aminotransferase-like (Major domain)"/>
    <property type="match status" value="1"/>
</dbReference>
<dbReference type="Pfam" id="PF01053">
    <property type="entry name" value="Cys_Met_Meta_PP"/>
    <property type="match status" value="1"/>
</dbReference>
<dbReference type="Gene3D" id="3.90.1150.10">
    <property type="entry name" value="Aspartate Aminotransferase, domain 1"/>
    <property type="match status" value="1"/>
</dbReference>
<dbReference type="InterPro" id="IPR015424">
    <property type="entry name" value="PyrdxlP-dep_Trfase"/>
</dbReference>
<evidence type="ECO:0000256" key="9">
    <source>
        <dbReference type="RuleBase" id="RU362118"/>
    </source>
</evidence>
<reference evidence="11" key="1">
    <citation type="submission" date="2015-07" db="EMBL/GenBank/DDBJ databases">
        <authorList>
            <person name="Rodrigo-Torres Lidia"/>
            <person name="Arahal R.David."/>
        </authorList>
    </citation>
    <scope>NUCLEOTIDE SEQUENCE [LARGE SCALE GENOMIC DNA]</scope>
    <source>
        <strain evidence="11">CECT 5096</strain>
    </source>
</reference>
<evidence type="ECO:0000256" key="6">
    <source>
        <dbReference type="ARBA" id="ARBA00023239"/>
    </source>
</evidence>
<dbReference type="NCBIfam" id="TIGR01328">
    <property type="entry name" value="met_gam_lyase"/>
    <property type="match status" value="1"/>
</dbReference>
<organism evidence="10 11">
    <name type="scientific">Roseibium album</name>
    <dbReference type="NCBI Taxonomy" id="311410"/>
    <lineage>
        <taxon>Bacteria</taxon>
        <taxon>Pseudomonadati</taxon>
        <taxon>Pseudomonadota</taxon>
        <taxon>Alphaproteobacteria</taxon>
        <taxon>Hyphomicrobiales</taxon>
        <taxon>Stappiaceae</taxon>
        <taxon>Roseibium</taxon>
    </lineage>
</organism>
<evidence type="ECO:0000256" key="4">
    <source>
        <dbReference type="ARBA" id="ARBA00019040"/>
    </source>
</evidence>
<dbReference type="EC" id="4.4.1.11" evidence="3"/>
<dbReference type="Proteomes" id="UP000049983">
    <property type="component" value="Unassembled WGS sequence"/>
</dbReference>
<feature type="modified residue" description="N6-(pyridoxal phosphate)lysine" evidence="8">
    <location>
        <position position="208"/>
    </location>
</feature>
<dbReference type="FunFam" id="3.90.1150.10:FF:000033">
    <property type="entry name" value="Cystathionine gamma-synthase"/>
    <property type="match status" value="1"/>
</dbReference>
<evidence type="ECO:0000313" key="10">
    <source>
        <dbReference type="EMBL" id="CTQ70710.1"/>
    </source>
</evidence>
<keyword evidence="5 8" id="KW-0663">Pyridoxal phosphate</keyword>
<evidence type="ECO:0000256" key="1">
    <source>
        <dbReference type="ARBA" id="ARBA00001933"/>
    </source>
</evidence>
<protein>
    <recommendedName>
        <fullName evidence="4">L-methionine gamma-lyase</fullName>
        <ecNumber evidence="3">4.4.1.11</ecNumber>
    </recommendedName>
</protein>
<dbReference type="AlphaFoldDB" id="A0A0M7A2A8"/>
<accession>A0A0M7A2A8</accession>
<evidence type="ECO:0000256" key="7">
    <source>
        <dbReference type="ARBA" id="ARBA00049180"/>
    </source>
</evidence>
<keyword evidence="11" id="KW-1185">Reference proteome</keyword>
<dbReference type="PANTHER" id="PTHR11808">
    <property type="entry name" value="TRANS-SULFURATION ENZYME FAMILY MEMBER"/>
    <property type="match status" value="1"/>
</dbReference>
<dbReference type="InterPro" id="IPR006237">
    <property type="entry name" value="L-Met_gamma_lys"/>
</dbReference>
<comment type="catalytic activity">
    <reaction evidence="7">
        <text>L-methionine + H2O = methanethiol + 2-oxobutanoate + NH4(+)</text>
        <dbReference type="Rhea" id="RHEA:23800"/>
        <dbReference type="ChEBI" id="CHEBI:15377"/>
        <dbReference type="ChEBI" id="CHEBI:16007"/>
        <dbReference type="ChEBI" id="CHEBI:16763"/>
        <dbReference type="ChEBI" id="CHEBI:28938"/>
        <dbReference type="ChEBI" id="CHEBI:57844"/>
        <dbReference type="EC" id="4.4.1.11"/>
    </reaction>
</comment>
<keyword evidence="6 10" id="KW-0456">Lyase</keyword>
<dbReference type="CDD" id="cd00614">
    <property type="entry name" value="CGS_like"/>
    <property type="match status" value="1"/>
</dbReference>
<comment type="cofactor">
    <cofactor evidence="1 9">
        <name>pyridoxal 5'-phosphate</name>
        <dbReference type="ChEBI" id="CHEBI:597326"/>
    </cofactor>
</comment>
<dbReference type="GO" id="GO:0009086">
    <property type="term" value="P:methionine biosynthetic process"/>
    <property type="evidence" value="ECO:0007669"/>
    <property type="project" value="UniProtKB-ARBA"/>
</dbReference>
<dbReference type="PIRSF" id="PIRSF001434">
    <property type="entry name" value="CGS"/>
    <property type="match status" value="1"/>
</dbReference>
<evidence type="ECO:0000256" key="3">
    <source>
        <dbReference type="ARBA" id="ARBA00012222"/>
    </source>
</evidence>
<proteinExistence type="inferred from homology"/>
<name>A0A0M7A2A8_9HYPH</name>
<evidence type="ECO:0000313" key="11">
    <source>
        <dbReference type="Proteomes" id="UP000049983"/>
    </source>
</evidence>
<dbReference type="PANTHER" id="PTHR11808:SF80">
    <property type="entry name" value="CYSTATHIONINE GAMMA-LYASE"/>
    <property type="match status" value="1"/>
</dbReference>
<gene>
    <name evidence="10" type="primary">mdeA_1</name>
    <name evidence="10" type="ORF">LA5096_02635</name>
</gene>
<comment type="similarity">
    <text evidence="2">Belongs to the trans-sulfuration enzymes family. L-methionine gamma-lyase subfamily.</text>
</comment>
<dbReference type="SUPFAM" id="SSF53383">
    <property type="entry name" value="PLP-dependent transferases"/>
    <property type="match status" value="1"/>
</dbReference>
<dbReference type="OrthoDB" id="9805807at2"/>
<dbReference type="FunFam" id="3.40.640.10:FF:000046">
    <property type="entry name" value="Cystathionine gamma-lyase"/>
    <property type="match status" value="1"/>
</dbReference>
<dbReference type="GO" id="GO:0030170">
    <property type="term" value="F:pyridoxal phosphate binding"/>
    <property type="evidence" value="ECO:0007669"/>
    <property type="project" value="InterPro"/>
</dbReference>
<dbReference type="RefSeq" id="WP_055114231.1">
    <property type="nucleotide sequence ID" value="NZ_CXWA01000001.1"/>
</dbReference>
<dbReference type="InterPro" id="IPR000277">
    <property type="entry name" value="Cys/Met-Metab_PyrdxlP-dep_enz"/>
</dbReference>
<evidence type="ECO:0000256" key="2">
    <source>
        <dbReference type="ARBA" id="ARBA00008667"/>
    </source>
</evidence>
<dbReference type="InterPro" id="IPR054542">
    <property type="entry name" value="Cys_met_metab_PP"/>
</dbReference>
<dbReference type="GO" id="GO:0019346">
    <property type="term" value="P:transsulfuration"/>
    <property type="evidence" value="ECO:0007669"/>
    <property type="project" value="InterPro"/>
</dbReference>
<dbReference type="GO" id="GO:0018826">
    <property type="term" value="F:methionine gamma-lyase activity"/>
    <property type="evidence" value="ECO:0007669"/>
    <property type="project" value="UniProtKB-EC"/>
</dbReference>
<dbReference type="STRING" id="311410.LA5095_01380"/>
<evidence type="ECO:0000256" key="8">
    <source>
        <dbReference type="PIRSR" id="PIRSR001434-2"/>
    </source>
</evidence>
<dbReference type="PROSITE" id="PS00868">
    <property type="entry name" value="CYS_MET_METAB_PP"/>
    <property type="match status" value="1"/>
</dbReference>
<dbReference type="InterPro" id="IPR015422">
    <property type="entry name" value="PyrdxlP-dep_Trfase_small"/>
</dbReference>
<dbReference type="GO" id="GO:0005737">
    <property type="term" value="C:cytoplasm"/>
    <property type="evidence" value="ECO:0007669"/>
    <property type="project" value="TreeGrafter"/>
</dbReference>
<dbReference type="GeneID" id="97670009"/>
<evidence type="ECO:0000256" key="5">
    <source>
        <dbReference type="ARBA" id="ARBA00022898"/>
    </source>
</evidence>
<dbReference type="InterPro" id="IPR015421">
    <property type="entry name" value="PyrdxlP-dep_Trfase_major"/>
</dbReference>
<dbReference type="EMBL" id="CXWC01000010">
    <property type="protein sequence ID" value="CTQ70710.1"/>
    <property type="molecule type" value="Genomic_DNA"/>
</dbReference>
<dbReference type="NCBIfam" id="NF005695">
    <property type="entry name" value="PRK07503.1"/>
    <property type="match status" value="1"/>
</dbReference>